<evidence type="ECO:0000256" key="7">
    <source>
        <dbReference type="SAM" id="Phobius"/>
    </source>
</evidence>
<evidence type="ECO:0000313" key="10">
    <source>
        <dbReference type="Proteomes" id="UP000823990"/>
    </source>
</evidence>
<evidence type="ECO:0000256" key="5">
    <source>
        <dbReference type="RuleBase" id="RU003945"/>
    </source>
</evidence>
<gene>
    <name evidence="9" type="ORF">H9892_02665</name>
</gene>
<comment type="subcellular location">
    <subcellularLocation>
        <location evidence="1 5">Membrane</location>
        <topology evidence="1 5">Multi-pass membrane protein</topology>
    </subcellularLocation>
</comment>
<dbReference type="AlphaFoldDB" id="A0A9D1TR95"/>
<reference evidence="9" key="1">
    <citation type="journal article" date="2021" name="PeerJ">
        <title>Extensive microbial diversity within the chicken gut microbiome revealed by metagenomics and culture.</title>
        <authorList>
            <person name="Gilroy R."/>
            <person name="Ravi A."/>
            <person name="Getino M."/>
            <person name="Pursley I."/>
            <person name="Horton D.L."/>
            <person name="Alikhan N.F."/>
            <person name="Baker D."/>
            <person name="Gharbi K."/>
            <person name="Hall N."/>
            <person name="Watson M."/>
            <person name="Adriaenssens E.M."/>
            <person name="Foster-Nyarko E."/>
            <person name="Jarju S."/>
            <person name="Secka A."/>
            <person name="Antonio M."/>
            <person name="Oren A."/>
            <person name="Chaudhuri R.R."/>
            <person name="La Ragione R."/>
            <person name="Hildebrand F."/>
            <person name="Pallen M.J."/>
        </authorList>
    </citation>
    <scope>NUCLEOTIDE SEQUENCE</scope>
    <source>
        <strain evidence="9">12435</strain>
    </source>
</reference>
<keyword evidence="4 7" id="KW-0472">Membrane</keyword>
<evidence type="ECO:0000256" key="2">
    <source>
        <dbReference type="ARBA" id="ARBA00022692"/>
    </source>
</evidence>
<dbReference type="Proteomes" id="UP000823990">
    <property type="component" value="Unassembled WGS sequence"/>
</dbReference>
<dbReference type="GO" id="GO:0051205">
    <property type="term" value="P:protein insertion into membrane"/>
    <property type="evidence" value="ECO:0007669"/>
    <property type="project" value="TreeGrafter"/>
</dbReference>
<comment type="similarity">
    <text evidence="5">Belongs to the OXA1/ALB3/YidC family.</text>
</comment>
<protein>
    <submittedName>
        <fullName evidence="9">YidC/Oxa1 family membrane protein insertase</fullName>
    </submittedName>
</protein>
<evidence type="ECO:0000256" key="4">
    <source>
        <dbReference type="ARBA" id="ARBA00023136"/>
    </source>
</evidence>
<feature type="transmembrane region" description="Helical" evidence="7">
    <location>
        <begin position="108"/>
        <end position="128"/>
    </location>
</feature>
<keyword evidence="3 7" id="KW-1133">Transmembrane helix</keyword>
<accession>A0A9D1TR95</accession>
<feature type="domain" description="Membrane insertase YidC/Oxa/ALB C-terminal" evidence="8">
    <location>
        <begin position="41"/>
        <end position="133"/>
    </location>
</feature>
<dbReference type="Pfam" id="PF02096">
    <property type="entry name" value="60KD_IMP"/>
    <property type="match status" value="1"/>
</dbReference>
<keyword evidence="2 5" id="KW-0812">Transmembrane</keyword>
<dbReference type="GO" id="GO:0005886">
    <property type="term" value="C:plasma membrane"/>
    <property type="evidence" value="ECO:0007669"/>
    <property type="project" value="TreeGrafter"/>
</dbReference>
<reference evidence="9" key="2">
    <citation type="submission" date="2021-04" db="EMBL/GenBank/DDBJ databases">
        <authorList>
            <person name="Gilroy R."/>
        </authorList>
    </citation>
    <scope>NUCLEOTIDE SEQUENCE</scope>
    <source>
        <strain evidence="9">12435</strain>
    </source>
</reference>
<evidence type="ECO:0000256" key="6">
    <source>
        <dbReference type="SAM" id="MobiDB-lite"/>
    </source>
</evidence>
<evidence type="ECO:0000259" key="8">
    <source>
        <dbReference type="Pfam" id="PF02096"/>
    </source>
</evidence>
<organism evidence="9 10">
    <name type="scientific">Candidatus Protoclostridium stercorigallinarum</name>
    <dbReference type="NCBI Taxonomy" id="2838741"/>
    <lineage>
        <taxon>Bacteria</taxon>
        <taxon>Bacillati</taxon>
        <taxon>Bacillota</taxon>
        <taxon>Clostridia</taxon>
        <taxon>Candidatus Protoclostridium</taxon>
    </lineage>
</organism>
<evidence type="ECO:0000256" key="1">
    <source>
        <dbReference type="ARBA" id="ARBA00004141"/>
    </source>
</evidence>
<dbReference type="PANTHER" id="PTHR12428">
    <property type="entry name" value="OXA1"/>
    <property type="match status" value="1"/>
</dbReference>
<dbReference type="InterPro" id="IPR001708">
    <property type="entry name" value="YidC/ALB3/OXA1/COX18"/>
</dbReference>
<sequence>MALLSGIAAVVTSAAEIAVTPYTTFPWALILNGAMEGIGFYALRIILLTVCLKLILSPLDFFQRYKMRKNQLITMRLKPQMEKLEKAYGNNPKVLQQKQAELNKREGMSYLASCLPMIVTLVVFMWLWSAMRTNAEYKQFDNYVRIYERYDDAYVQAFGTDDEGKSWYDEAAGRLRASYGDEFETAFEGAYEAALASDPDNAKMTAYTSAIADASVTASASFDEEYFTLFARIYAETYDEFVSAYPDSKGEELYAAAKVQADHIASGRISDDYCVSLAQEEAADYFNGVGKYEGDGYAYDSFIWIRDIWSPDTPWSSSIAEDGNDFISRIGTYATDASRSGVEEEELEKMVSSYDTVMKLVLEEGDTGVNGYLVLPVLAVGLNIVSQVISRRQQKKSGQDAQLGQNKGCMTAMVIVMPLLMAYFAFIYCAAFTLYMVVNSTMSLLINLVTSAITRRIVPTHSGGGHSGASVERQGRPDPNGK</sequence>
<dbReference type="EMBL" id="DXHS01000048">
    <property type="protein sequence ID" value="HIW02224.1"/>
    <property type="molecule type" value="Genomic_DNA"/>
</dbReference>
<evidence type="ECO:0000313" key="9">
    <source>
        <dbReference type="EMBL" id="HIW02224.1"/>
    </source>
</evidence>
<comment type="caution">
    <text evidence="9">The sequence shown here is derived from an EMBL/GenBank/DDBJ whole genome shotgun (WGS) entry which is preliminary data.</text>
</comment>
<name>A0A9D1TR95_9FIRM</name>
<proteinExistence type="inferred from homology"/>
<feature type="transmembrane region" description="Helical" evidence="7">
    <location>
        <begin position="410"/>
        <end position="438"/>
    </location>
</feature>
<feature type="region of interest" description="Disordered" evidence="6">
    <location>
        <begin position="460"/>
        <end position="482"/>
    </location>
</feature>
<dbReference type="GO" id="GO:0032977">
    <property type="term" value="F:membrane insertase activity"/>
    <property type="evidence" value="ECO:0007669"/>
    <property type="project" value="InterPro"/>
</dbReference>
<evidence type="ECO:0000256" key="3">
    <source>
        <dbReference type="ARBA" id="ARBA00022989"/>
    </source>
</evidence>
<dbReference type="InterPro" id="IPR028055">
    <property type="entry name" value="YidC/Oxa/ALB_C"/>
</dbReference>
<feature type="compositionally biased region" description="Basic and acidic residues" evidence="6">
    <location>
        <begin position="473"/>
        <end position="482"/>
    </location>
</feature>
<feature type="transmembrane region" description="Helical" evidence="7">
    <location>
        <begin position="38"/>
        <end position="59"/>
    </location>
</feature>
<feature type="transmembrane region" description="Helical" evidence="7">
    <location>
        <begin position="369"/>
        <end position="389"/>
    </location>
</feature>
<dbReference type="PANTHER" id="PTHR12428:SF65">
    <property type="entry name" value="CYTOCHROME C OXIDASE ASSEMBLY PROTEIN COX18, MITOCHONDRIAL"/>
    <property type="match status" value="1"/>
</dbReference>